<dbReference type="InterPro" id="IPR000719">
    <property type="entry name" value="Prot_kinase_dom"/>
</dbReference>
<keyword evidence="1" id="KW-0723">Serine/threonine-protein kinase</keyword>
<evidence type="ECO:0000256" key="3">
    <source>
        <dbReference type="ARBA" id="ARBA00022741"/>
    </source>
</evidence>
<dbReference type="RefSeq" id="XP_003057290.1">
    <property type="nucleotide sequence ID" value="XM_003057244.1"/>
</dbReference>
<dbReference type="GeneID" id="9682729"/>
<sequence length="143" mass="15843">CLVFELLSHSLYNVLQSTKFHGVSLGLIRKFTKQLVSALAYLRSHGVVHCDLKPENVLLCGVDRSAIKLIDFGSSGWAGETDDNTYVQSRFYRAPEVILGLPYGCAVDVWSLGCIMVEMHGGKPLFPGKDERDQLWKISEALG</sequence>
<dbReference type="EMBL" id="GG663737">
    <property type="protein sequence ID" value="EEH58935.1"/>
    <property type="molecule type" value="Genomic_DNA"/>
</dbReference>
<feature type="non-terminal residue" evidence="7">
    <location>
        <position position="143"/>
    </location>
</feature>
<dbReference type="Proteomes" id="UP000001876">
    <property type="component" value="Unassembled WGS sequence"/>
</dbReference>
<evidence type="ECO:0000256" key="4">
    <source>
        <dbReference type="ARBA" id="ARBA00022777"/>
    </source>
</evidence>
<dbReference type="SMART" id="SM00220">
    <property type="entry name" value="S_TKc"/>
    <property type="match status" value="1"/>
</dbReference>
<dbReference type="SUPFAM" id="SSF56112">
    <property type="entry name" value="Protein kinase-like (PK-like)"/>
    <property type="match status" value="1"/>
</dbReference>
<dbReference type="STRING" id="564608.C1MLW4"/>
<evidence type="ECO:0000313" key="8">
    <source>
        <dbReference type="Proteomes" id="UP000001876"/>
    </source>
</evidence>
<dbReference type="Gene3D" id="1.10.510.10">
    <property type="entry name" value="Transferase(Phosphotransferase) domain 1"/>
    <property type="match status" value="1"/>
</dbReference>
<dbReference type="PROSITE" id="PS50011">
    <property type="entry name" value="PROTEIN_KINASE_DOM"/>
    <property type="match status" value="1"/>
</dbReference>
<dbReference type="OMA" id="GKDERDQ"/>
<dbReference type="AlphaFoldDB" id="C1MLW4"/>
<dbReference type="GO" id="GO:0004674">
    <property type="term" value="F:protein serine/threonine kinase activity"/>
    <property type="evidence" value="ECO:0007669"/>
    <property type="project" value="UniProtKB-KW"/>
</dbReference>
<gene>
    <name evidence="7" type="ORF">MICPUCDRAFT_8718</name>
</gene>
<organism evidence="8">
    <name type="scientific">Micromonas pusilla (strain CCMP1545)</name>
    <name type="common">Picoplanktonic green alga</name>
    <dbReference type="NCBI Taxonomy" id="564608"/>
    <lineage>
        <taxon>Eukaryota</taxon>
        <taxon>Viridiplantae</taxon>
        <taxon>Chlorophyta</taxon>
        <taxon>Mamiellophyceae</taxon>
        <taxon>Mamiellales</taxon>
        <taxon>Mamiellaceae</taxon>
        <taxon>Micromonas</taxon>
    </lineage>
</organism>
<name>C1MLW4_MICPC</name>
<dbReference type="InterPro" id="IPR050494">
    <property type="entry name" value="Ser_Thr_dual-spec_kinase"/>
</dbReference>
<dbReference type="InterPro" id="IPR011009">
    <property type="entry name" value="Kinase-like_dom_sf"/>
</dbReference>
<keyword evidence="4" id="KW-0418">Kinase</keyword>
<dbReference type="GO" id="GO:0005524">
    <property type="term" value="F:ATP binding"/>
    <property type="evidence" value="ECO:0007669"/>
    <property type="project" value="UniProtKB-KW"/>
</dbReference>
<proteinExistence type="predicted"/>
<keyword evidence="8" id="KW-1185">Reference proteome</keyword>
<feature type="non-terminal residue" evidence="7">
    <location>
        <position position="1"/>
    </location>
</feature>
<reference evidence="7 8" key="1">
    <citation type="journal article" date="2009" name="Science">
        <title>Green evolution and dynamic adaptations revealed by genomes of the marine picoeukaryotes Micromonas.</title>
        <authorList>
            <person name="Worden A.Z."/>
            <person name="Lee J.H."/>
            <person name="Mock T."/>
            <person name="Rouze P."/>
            <person name="Simmons M.P."/>
            <person name="Aerts A.L."/>
            <person name="Allen A.E."/>
            <person name="Cuvelier M.L."/>
            <person name="Derelle E."/>
            <person name="Everett M.V."/>
            <person name="Foulon E."/>
            <person name="Grimwood J."/>
            <person name="Gundlach H."/>
            <person name="Henrissat B."/>
            <person name="Napoli C."/>
            <person name="McDonald S.M."/>
            <person name="Parker M.S."/>
            <person name="Rombauts S."/>
            <person name="Salamov A."/>
            <person name="Von Dassow P."/>
            <person name="Badger J.H."/>
            <person name="Coutinho P.M."/>
            <person name="Demir E."/>
            <person name="Dubchak I."/>
            <person name="Gentemann C."/>
            <person name="Eikrem W."/>
            <person name="Gready J.E."/>
            <person name="John U."/>
            <person name="Lanier W."/>
            <person name="Lindquist E.A."/>
            <person name="Lucas S."/>
            <person name="Mayer K.F."/>
            <person name="Moreau H."/>
            <person name="Not F."/>
            <person name="Otillar R."/>
            <person name="Panaud O."/>
            <person name="Pangilinan J."/>
            <person name="Paulsen I."/>
            <person name="Piegu B."/>
            <person name="Poliakov A."/>
            <person name="Robbens S."/>
            <person name="Schmutz J."/>
            <person name="Toulza E."/>
            <person name="Wyss T."/>
            <person name="Zelensky A."/>
            <person name="Zhou K."/>
            <person name="Armbrust E.V."/>
            <person name="Bhattacharya D."/>
            <person name="Goodenough U.W."/>
            <person name="Van de Peer Y."/>
            <person name="Grigoriev I.V."/>
        </authorList>
    </citation>
    <scope>NUCLEOTIDE SEQUENCE [LARGE SCALE GENOMIC DNA]</scope>
    <source>
        <strain evidence="7 8">CCMP1545</strain>
    </source>
</reference>
<dbReference type="KEGG" id="mpp:MICPUCDRAFT_8718"/>
<keyword evidence="3" id="KW-0547">Nucleotide-binding</keyword>
<keyword evidence="2" id="KW-0808">Transferase</keyword>
<evidence type="ECO:0000256" key="2">
    <source>
        <dbReference type="ARBA" id="ARBA00022679"/>
    </source>
</evidence>
<dbReference type="InterPro" id="IPR008271">
    <property type="entry name" value="Ser/Thr_kinase_AS"/>
</dbReference>
<dbReference type="PANTHER" id="PTHR24058:SF28">
    <property type="entry name" value="SERINE_THREONINE-PROTEIN KINASE MINIBRAIN"/>
    <property type="match status" value="1"/>
</dbReference>
<evidence type="ECO:0000259" key="6">
    <source>
        <dbReference type="PROSITE" id="PS50011"/>
    </source>
</evidence>
<feature type="domain" description="Protein kinase" evidence="6">
    <location>
        <begin position="1"/>
        <end position="143"/>
    </location>
</feature>
<keyword evidence="5" id="KW-0067">ATP-binding</keyword>
<dbReference type="eggNOG" id="KOG0667">
    <property type="taxonomic scope" value="Eukaryota"/>
</dbReference>
<evidence type="ECO:0000256" key="1">
    <source>
        <dbReference type="ARBA" id="ARBA00022527"/>
    </source>
</evidence>
<dbReference type="OrthoDB" id="25592at2759"/>
<accession>C1MLW4</accession>
<dbReference type="PANTHER" id="PTHR24058">
    <property type="entry name" value="DUAL SPECIFICITY PROTEIN KINASE"/>
    <property type="match status" value="1"/>
</dbReference>
<dbReference type="PROSITE" id="PS00108">
    <property type="entry name" value="PROTEIN_KINASE_ST"/>
    <property type="match status" value="1"/>
</dbReference>
<evidence type="ECO:0000313" key="7">
    <source>
        <dbReference type="EMBL" id="EEH58935.1"/>
    </source>
</evidence>
<dbReference type="Pfam" id="PF00069">
    <property type="entry name" value="Pkinase"/>
    <property type="match status" value="1"/>
</dbReference>
<evidence type="ECO:0000256" key="5">
    <source>
        <dbReference type="ARBA" id="ARBA00022840"/>
    </source>
</evidence>
<protein>
    <submittedName>
        <fullName evidence="7">Predicted protein</fullName>
    </submittedName>
</protein>